<evidence type="ECO:0008006" key="3">
    <source>
        <dbReference type="Google" id="ProtNLM"/>
    </source>
</evidence>
<reference evidence="1 2" key="1">
    <citation type="submission" date="2019-05" db="EMBL/GenBank/DDBJ databases">
        <title>Tamlana fucoidanivorans sp. nov., isolated from the surface of algae collected from Fujian province in China.</title>
        <authorList>
            <person name="Li J."/>
        </authorList>
    </citation>
    <scope>NUCLEOTIDE SEQUENCE [LARGE SCALE GENOMIC DNA]</scope>
    <source>
        <strain evidence="1 2">CW2-9</strain>
    </source>
</reference>
<name>A0A5C4SCN2_9FLAO</name>
<dbReference type="OrthoDB" id="1493479at2"/>
<dbReference type="Proteomes" id="UP000308713">
    <property type="component" value="Unassembled WGS sequence"/>
</dbReference>
<evidence type="ECO:0000313" key="1">
    <source>
        <dbReference type="EMBL" id="TNJ40924.1"/>
    </source>
</evidence>
<comment type="caution">
    <text evidence="1">The sequence shown here is derived from an EMBL/GenBank/DDBJ whole genome shotgun (WGS) entry which is preliminary data.</text>
</comment>
<evidence type="ECO:0000313" key="2">
    <source>
        <dbReference type="Proteomes" id="UP000308713"/>
    </source>
</evidence>
<dbReference type="EMBL" id="VDCS01000034">
    <property type="protein sequence ID" value="TNJ40924.1"/>
    <property type="molecule type" value="Genomic_DNA"/>
</dbReference>
<proteinExistence type="predicted"/>
<organism evidence="1 2">
    <name type="scientific">Allotamlana fucoidanivorans</name>
    <dbReference type="NCBI Taxonomy" id="2583814"/>
    <lineage>
        <taxon>Bacteria</taxon>
        <taxon>Pseudomonadati</taxon>
        <taxon>Bacteroidota</taxon>
        <taxon>Flavobacteriia</taxon>
        <taxon>Flavobacteriales</taxon>
        <taxon>Flavobacteriaceae</taxon>
        <taxon>Allotamlana</taxon>
    </lineage>
</organism>
<keyword evidence="2" id="KW-1185">Reference proteome</keyword>
<dbReference type="AlphaFoldDB" id="A0A5C4SCN2"/>
<dbReference type="RefSeq" id="WP_139698886.1">
    <property type="nucleotide sequence ID" value="NZ_VDCS01000034.1"/>
</dbReference>
<gene>
    <name evidence="1" type="ORF">FGF67_16660</name>
</gene>
<sequence length="122" mass="14505">MDKRGMKKLILICFCLFVACGPKQIKFEQSKWNKSFDGFYEFREHMVNDLIENHLQKGMSYKNVIDLLGEPGNYMDIEPDEIVYEIMVDYGWNIDPMEGKDLYIKFGKDSTLINSRLEHWEH</sequence>
<protein>
    <recommendedName>
        <fullName evidence="3">Lipoprotein</fullName>
    </recommendedName>
</protein>
<dbReference type="PROSITE" id="PS51257">
    <property type="entry name" value="PROKAR_LIPOPROTEIN"/>
    <property type="match status" value="1"/>
</dbReference>
<accession>A0A5C4SCN2</accession>